<keyword evidence="2" id="KW-1185">Reference proteome</keyword>
<protein>
    <submittedName>
        <fullName evidence="1">Uncharacterized protein</fullName>
    </submittedName>
</protein>
<dbReference type="EMBL" id="MG873442">
    <property type="protein sequence ID" value="AVJ48183.1"/>
    <property type="molecule type" value="Genomic_DNA"/>
</dbReference>
<evidence type="ECO:0000313" key="2">
    <source>
        <dbReference type="Proteomes" id="UP000240649"/>
    </source>
</evidence>
<evidence type="ECO:0000313" key="1">
    <source>
        <dbReference type="EMBL" id="AVJ48183.1"/>
    </source>
</evidence>
<proteinExistence type="predicted"/>
<name>A0A2P1CAC6_9CAUD</name>
<dbReference type="RefSeq" id="YP_010672032.1">
    <property type="nucleotide sequence ID" value="NC_070974.1"/>
</dbReference>
<organism evidence="1 2">
    <name type="scientific">Salmonella phage SE131</name>
    <dbReference type="NCBI Taxonomy" id="2081631"/>
    <lineage>
        <taxon>Viruses</taxon>
        <taxon>Duplodnaviria</taxon>
        <taxon>Heunggongvirae</taxon>
        <taxon>Uroviricota</taxon>
        <taxon>Caudoviricetes</taxon>
        <taxon>Grimontviridae</taxon>
        <taxon>Moazamivirus</taxon>
        <taxon>Moazamivirus SE131</taxon>
    </lineage>
</organism>
<dbReference type="GeneID" id="77948302"/>
<accession>A0A2P1CAC6</accession>
<dbReference type="KEGG" id="vg:77948302"/>
<sequence>MSDKDVMKELKAESDALCKDNLKRIGELLEEKLYYVNQMISHTNGELSLMMLTYHYSLIDDEIAGLKTKNRDIVASLLALKGP</sequence>
<dbReference type="Proteomes" id="UP000240649">
    <property type="component" value="Segment"/>
</dbReference>
<reference evidence="1 2" key="1">
    <citation type="submission" date="2018-01" db="EMBL/GenBank/DDBJ databases">
        <title>Draft Genome Sequence of Salmonella Enteritidis Phage SE131.</title>
        <authorList>
            <person name="Kim Y."/>
            <person name="Han B.K."/>
            <person name="Kim H."/>
            <person name="Kim D."/>
        </authorList>
    </citation>
    <scope>NUCLEOTIDE SEQUENCE [LARGE SCALE GENOMIC DNA]</scope>
</reference>